<comment type="caution">
    <text evidence="1">The sequence shown here is derived from an EMBL/GenBank/DDBJ whole genome shotgun (WGS) entry which is preliminary data.</text>
</comment>
<sequence length="183" mass="20372">SSTRSAIYWEGGDDHQRIFKNFMEEGLNMEGILRSCLRKGEDEVLHQPLRLVRFLRNSANLGPKKAHPHPNSVSIFRAFGGDVGYENGMFRIYPCSHPLQTKEEVLDTCRPTEVRLAADQVLIVFGSLWVELSTNGGGLVMWKGCSTGIVGLHNFSELFLPFLKIHVGDADDEDVKGESGVLV</sequence>
<accession>A0A9P8NAI6</accession>
<name>A0A9P8NAI6_ASPFM</name>
<proteinExistence type="predicted"/>
<dbReference type="Proteomes" id="UP000813423">
    <property type="component" value="Unassembled WGS sequence"/>
</dbReference>
<evidence type="ECO:0000313" key="1">
    <source>
        <dbReference type="EMBL" id="KAH1891551.1"/>
    </source>
</evidence>
<evidence type="ECO:0000313" key="2">
    <source>
        <dbReference type="Proteomes" id="UP000813423"/>
    </source>
</evidence>
<organism evidence="1 2">
    <name type="scientific">Aspergillus fumigatus</name>
    <name type="common">Neosartorya fumigata</name>
    <dbReference type="NCBI Taxonomy" id="746128"/>
    <lineage>
        <taxon>Eukaryota</taxon>
        <taxon>Fungi</taxon>
        <taxon>Dikarya</taxon>
        <taxon>Ascomycota</taxon>
        <taxon>Pezizomycotina</taxon>
        <taxon>Eurotiomycetes</taxon>
        <taxon>Eurotiomycetidae</taxon>
        <taxon>Eurotiales</taxon>
        <taxon>Aspergillaceae</taxon>
        <taxon>Aspergillus</taxon>
        <taxon>Aspergillus subgen. Fumigati</taxon>
    </lineage>
</organism>
<gene>
    <name evidence="1" type="ORF">KXV57_005237</name>
</gene>
<dbReference type="AlphaFoldDB" id="A0A9P8NAI6"/>
<protein>
    <submittedName>
        <fullName evidence="1">Uncharacterized protein</fullName>
    </submittedName>
</protein>
<reference evidence="1" key="1">
    <citation type="submission" date="2021-08" db="EMBL/GenBank/DDBJ databases">
        <title>Global Aspergillus fumigatus from environmental and clinical sources.</title>
        <authorList>
            <person name="Barber A."/>
            <person name="Sae-Ong T."/>
        </authorList>
    </citation>
    <scope>NUCLEOTIDE SEQUENCE</scope>
    <source>
        <strain evidence="1">NRZ-2016-071</strain>
    </source>
</reference>
<dbReference type="EMBL" id="JAIBSC010000348">
    <property type="protein sequence ID" value="KAH1891551.1"/>
    <property type="molecule type" value="Genomic_DNA"/>
</dbReference>
<feature type="non-terminal residue" evidence="1">
    <location>
        <position position="1"/>
    </location>
</feature>